<dbReference type="Gene3D" id="1.10.10.650">
    <property type="entry name" value="RuvA domain 2-like"/>
    <property type="match status" value="1"/>
</dbReference>
<feature type="domain" description="S1 motif" evidence="2">
    <location>
        <begin position="651"/>
        <end position="720"/>
    </location>
</feature>
<dbReference type="Pfam" id="PF16921">
    <property type="entry name" value="Tex_YqgF"/>
    <property type="match status" value="1"/>
</dbReference>
<dbReference type="InterPro" id="IPR041692">
    <property type="entry name" value="HHH_9"/>
</dbReference>
<dbReference type="PROSITE" id="PS50126">
    <property type="entry name" value="S1"/>
    <property type="match status" value="1"/>
</dbReference>
<organism evidence="3 4">
    <name type="scientific">Vibrio jasicida</name>
    <dbReference type="NCBI Taxonomy" id="766224"/>
    <lineage>
        <taxon>Bacteria</taxon>
        <taxon>Pseudomonadati</taxon>
        <taxon>Pseudomonadota</taxon>
        <taxon>Gammaproteobacteria</taxon>
        <taxon>Vibrionales</taxon>
        <taxon>Vibrionaceae</taxon>
        <taxon>Vibrio</taxon>
    </lineage>
</organism>
<gene>
    <name evidence="3" type="ORF">ACGRHZ_14710</name>
</gene>
<dbReference type="InterPro" id="IPR023323">
    <property type="entry name" value="Tex-like_dom_sf"/>
</dbReference>
<keyword evidence="4" id="KW-1185">Reference proteome</keyword>
<dbReference type="InterPro" id="IPR055179">
    <property type="entry name" value="Tex-like_central_region"/>
</dbReference>
<evidence type="ECO:0000313" key="4">
    <source>
        <dbReference type="Proteomes" id="UP001607221"/>
    </source>
</evidence>
<evidence type="ECO:0000313" key="3">
    <source>
        <dbReference type="EMBL" id="MFH0272562.1"/>
    </source>
</evidence>
<dbReference type="EMBL" id="JBIHSE010000001">
    <property type="protein sequence ID" value="MFH0272562.1"/>
    <property type="molecule type" value="Genomic_DNA"/>
</dbReference>
<dbReference type="InterPro" id="IPR012337">
    <property type="entry name" value="RNaseH-like_sf"/>
</dbReference>
<dbReference type="InterPro" id="IPR050437">
    <property type="entry name" value="Ribos_protein_bS1-like"/>
</dbReference>
<feature type="compositionally biased region" description="Low complexity" evidence="1">
    <location>
        <begin position="755"/>
        <end position="773"/>
    </location>
</feature>
<dbReference type="PANTHER" id="PTHR10724:SF10">
    <property type="entry name" value="S1 RNA-BINDING DOMAIN-CONTAINING PROTEIN 1"/>
    <property type="match status" value="1"/>
</dbReference>
<dbReference type="SUPFAM" id="SSF47781">
    <property type="entry name" value="RuvA domain 2-like"/>
    <property type="match status" value="2"/>
</dbReference>
<proteinExistence type="predicted"/>
<dbReference type="Gene3D" id="2.40.50.140">
    <property type="entry name" value="Nucleic acid-binding proteins"/>
    <property type="match status" value="1"/>
</dbReference>
<dbReference type="SMART" id="SM00732">
    <property type="entry name" value="YqgFc"/>
    <property type="match status" value="1"/>
</dbReference>
<dbReference type="SUPFAM" id="SSF53098">
    <property type="entry name" value="Ribonuclease H-like"/>
    <property type="match status" value="1"/>
</dbReference>
<dbReference type="RefSeq" id="WP_039975908.1">
    <property type="nucleotide sequence ID" value="NZ_CAJFAE010000013.1"/>
</dbReference>
<dbReference type="PANTHER" id="PTHR10724">
    <property type="entry name" value="30S RIBOSOMAL PROTEIN S1"/>
    <property type="match status" value="1"/>
</dbReference>
<name>A0ABW7J8B0_9VIBR</name>
<dbReference type="InterPro" id="IPR012340">
    <property type="entry name" value="NA-bd_OB-fold"/>
</dbReference>
<dbReference type="Gene3D" id="1.10.3500.10">
    <property type="entry name" value="Tex N-terminal region-like"/>
    <property type="match status" value="1"/>
</dbReference>
<dbReference type="Proteomes" id="UP001607221">
    <property type="component" value="Unassembled WGS sequence"/>
</dbReference>
<dbReference type="Gene3D" id="3.30.420.140">
    <property type="entry name" value="YqgF/RNase H-like domain"/>
    <property type="match status" value="1"/>
</dbReference>
<dbReference type="Pfam" id="PF12836">
    <property type="entry name" value="HHH_3"/>
    <property type="match status" value="1"/>
</dbReference>
<evidence type="ECO:0000256" key="1">
    <source>
        <dbReference type="SAM" id="MobiDB-lite"/>
    </source>
</evidence>
<dbReference type="Pfam" id="PF00575">
    <property type="entry name" value="S1"/>
    <property type="match status" value="1"/>
</dbReference>
<evidence type="ECO:0000259" key="2">
    <source>
        <dbReference type="PROSITE" id="PS50126"/>
    </source>
</evidence>
<dbReference type="SMART" id="SM00316">
    <property type="entry name" value="S1"/>
    <property type="match status" value="1"/>
</dbReference>
<protein>
    <submittedName>
        <fullName evidence="3">Tex family protein</fullName>
    </submittedName>
</protein>
<dbReference type="Gene3D" id="1.10.150.310">
    <property type="entry name" value="Tex RuvX-like domain-like"/>
    <property type="match status" value="1"/>
</dbReference>
<dbReference type="SUPFAM" id="SSF158832">
    <property type="entry name" value="Tex N-terminal region-like"/>
    <property type="match status" value="1"/>
</dbReference>
<feature type="compositionally biased region" description="Basic and acidic residues" evidence="1">
    <location>
        <begin position="739"/>
        <end position="754"/>
    </location>
</feature>
<feature type="region of interest" description="Disordered" evidence="1">
    <location>
        <begin position="716"/>
        <end position="773"/>
    </location>
</feature>
<dbReference type="InterPro" id="IPR003029">
    <property type="entry name" value="S1_domain"/>
</dbReference>
<dbReference type="Pfam" id="PF09371">
    <property type="entry name" value="Tex_N"/>
    <property type="match status" value="1"/>
</dbReference>
<dbReference type="Pfam" id="PF17674">
    <property type="entry name" value="HHH_9"/>
    <property type="match status" value="1"/>
</dbReference>
<dbReference type="InterPro" id="IPR044146">
    <property type="entry name" value="S1_Tex"/>
</dbReference>
<sequence>MSQAICRMIAQELNVRPEQVNAAVTLIDDGNTVPFIARYRKEVTGGLDDTQLRTLDSRLSYLRELDDRRQTILKSIQEQGKLTPELEQEITQADSKTRLEDLYLPYKPKRRTKGQIAIEAGLEPLADQLWNHPQTEPESEASKYLDADKGVADTKAALDGARAIIMERIAEDANLLEKIRAHLNRSAEMGARVVEGKEQEGEKFKDYFNHNEALSKVPSHRALAMLRGRNEGFLTLAMNADPEQEEGVRQSYCETIIADHYGVTLSSAPADTWRKQVISWAWRIKVSMHMETELMGAMKERAEIEAIEVFATNLKDLLMAAPAGPRATLGLDPGLRTGSKIAIVDPTGKVLATETIYPHPPQKQYDKSAQVVDQLVRKYNVDLIAIGNGTASRETDSFVADVIKRGNLKVQKIIVSEAGASVYSASELAAKEFPNMDVSLRGAVSIARRLQDPLAELVKIDPKSIGVGQYQHDVSQSMLAKRLDAIVEDCVNAVGVDVNTASAALLTRVAGLSSTIAQNIVDFRDENGRFEARTTLKKVPRLGPKAFEQCAGFLRIMDGKNPLDASAVHPEAYPVVKAISEKNSKDIKALIGDSSFLKGLHAVDYTDDNFGVPTITDIIKELDKPGRDPRPEFKTATFAEGVNSVSDLEPGMILEGVVSNVANFGAFVDIGVHQDGLVHISALTDRFVSDPREVVKAGDIVKVKVMEVDVQRKRIGLSMRMNDEPGQDNRSQRSSAAPRRNDQPQRRQPRRDDSSSNNAMGGAFAAAFAKAKK</sequence>
<dbReference type="SUPFAM" id="SSF50249">
    <property type="entry name" value="Nucleic acid-binding proteins"/>
    <property type="match status" value="1"/>
</dbReference>
<dbReference type="InterPro" id="IPR010994">
    <property type="entry name" value="RuvA_2-like"/>
</dbReference>
<dbReference type="Pfam" id="PF22706">
    <property type="entry name" value="Tex_central_region"/>
    <property type="match status" value="1"/>
</dbReference>
<accession>A0ABW7J8B0</accession>
<dbReference type="InterPro" id="IPR037027">
    <property type="entry name" value="YqgF/RNaseH-like_dom_sf"/>
</dbReference>
<dbReference type="CDD" id="cd05685">
    <property type="entry name" value="S1_Tex"/>
    <property type="match status" value="1"/>
</dbReference>
<comment type="caution">
    <text evidence="3">The sequence shown here is derived from an EMBL/GenBank/DDBJ whole genome shotgun (WGS) entry which is preliminary data.</text>
</comment>
<reference evidence="3 4" key="1">
    <citation type="submission" date="2024-10" db="EMBL/GenBank/DDBJ databases">
        <authorList>
            <person name="Yibar A."/>
            <person name="Saticioglu I.B."/>
            <person name="Duman M."/>
            <person name="Ajmi N."/>
            <person name="Gurler F."/>
            <person name="Ay H."/>
            <person name="Onuk E."/>
            <person name="Guler S."/>
            <person name="Romalde J.L."/>
        </authorList>
    </citation>
    <scope>NUCLEOTIDE SEQUENCE [LARGE SCALE GENOMIC DNA]</scope>
    <source>
        <strain evidence="3 4">1-TCBS-A</strain>
    </source>
</reference>
<dbReference type="InterPro" id="IPR023319">
    <property type="entry name" value="Tex-like_HTH_dom_sf"/>
</dbReference>
<dbReference type="InterPro" id="IPR006641">
    <property type="entry name" value="YqgF/RNaseH-like_dom"/>
</dbReference>
<dbReference type="InterPro" id="IPR032639">
    <property type="entry name" value="Tex_YqgF"/>
</dbReference>
<dbReference type="InterPro" id="IPR018974">
    <property type="entry name" value="Tex-like_N"/>
</dbReference>